<evidence type="ECO:0000256" key="1">
    <source>
        <dbReference type="PIRSR" id="PIRSR601310-1"/>
    </source>
</evidence>
<dbReference type="SUPFAM" id="SSF54197">
    <property type="entry name" value="HIT-like"/>
    <property type="match status" value="1"/>
</dbReference>
<name>A0AAJ1WP71_9BACL</name>
<evidence type="ECO:0000256" key="3">
    <source>
        <dbReference type="PROSITE-ProRule" id="PRU00464"/>
    </source>
</evidence>
<evidence type="ECO:0000313" key="6">
    <source>
        <dbReference type="Proteomes" id="UP001238450"/>
    </source>
</evidence>
<dbReference type="PANTHER" id="PTHR23089">
    <property type="entry name" value="HISTIDINE TRIAD HIT PROTEIN"/>
    <property type="match status" value="1"/>
</dbReference>
<dbReference type="PROSITE" id="PS51084">
    <property type="entry name" value="HIT_2"/>
    <property type="match status" value="1"/>
</dbReference>
<feature type="domain" description="HIT" evidence="4">
    <location>
        <begin position="8"/>
        <end position="117"/>
    </location>
</feature>
<gene>
    <name evidence="5" type="ORF">J2Z48_000411</name>
</gene>
<evidence type="ECO:0000259" key="4">
    <source>
        <dbReference type="PROSITE" id="PS51084"/>
    </source>
</evidence>
<dbReference type="RefSeq" id="WP_307250534.1">
    <property type="nucleotide sequence ID" value="NZ_JAUSUV010000002.1"/>
</dbReference>
<dbReference type="GO" id="GO:0003824">
    <property type="term" value="F:catalytic activity"/>
    <property type="evidence" value="ECO:0007669"/>
    <property type="project" value="InterPro"/>
</dbReference>
<dbReference type="PROSITE" id="PS00892">
    <property type="entry name" value="HIT_1"/>
    <property type="match status" value="1"/>
</dbReference>
<feature type="short sequence motif" description="Histidine triad motif" evidence="2 3">
    <location>
        <begin position="101"/>
        <end position="105"/>
    </location>
</feature>
<dbReference type="InterPro" id="IPR011146">
    <property type="entry name" value="HIT-like"/>
</dbReference>
<feature type="active site" description="Tele-AMP-histidine intermediate" evidence="1">
    <location>
        <position position="103"/>
    </location>
</feature>
<organism evidence="5 6">
    <name type="scientific">Croceifilum oryzae</name>
    <dbReference type="NCBI Taxonomy" id="1553429"/>
    <lineage>
        <taxon>Bacteria</taxon>
        <taxon>Bacillati</taxon>
        <taxon>Bacillota</taxon>
        <taxon>Bacilli</taxon>
        <taxon>Bacillales</taxon>
        <taxon>Thermoactinomycetaceae</taxon>
        <taxon>Croceifilum</taxon>
    </lineage>
</organism>
<dbReference type="InterPro" id="IPR001310">
    <property type="entry name" value="Histidine_triad_HIT"/>
</dbReference>
<dbReference type="CDD" id="cd01276">
    <property type="entry name" value="PKCI_related"/>
    <property type="match status" value="1"/>
</dbReference>
<comment type="caution">
    <text evidence="5">The sequence shown here is derived from an EMBL/GenBank/DDBJ whole genome shotgun (WGS) entry which is preliminary data.</text>
</comment>
<dbReference type="PRINTS" id="PR00332">
    <property type="entry name" value="HISTRIAD"/>
</dbReference>
<accession>A0AAJ1WP71</accession>
<evidence type="ECO:0000256" key="2">
    <source>
        <dbReference type="PIRSR" id="PIRSR601310-3"/>
    </source>
</evidence>
<proteinExistence type="predicted"/>
<keyword evidence="6" id="KW-1185">Reference proteome</keyword>
<dbReference type="Pfam" id="PF01230">
    <property type="entry name" value="HIT"/>
    <property type="match status" value="1"/>
</dbReference>
<protein>
    <submittedName>
        <fullName evidence="5">Histidine triad (HIT) family protein</fullName>
    </submittedName>
</protein>
<sequence length="117" mass="13059">MPTSSECIFCKIVAGDIPCQKVYEDEHVIAFHDLYPVAPSHVLVIPKKHVSTLMDFSEEDTEQMGRILQGALQVAKKLGLDEDGFRVVNNMGEYGGQTVYHVHFHVLGGRHLTWPPG</sequence>
<dbReference type="Gene3D" id="3.30.428.10">
    <property type="entry name" value="HIT-like"/>
    <property type="match status" value="1"/>
</dbReference>
<dbReference type="Proteomes" id="UP001238450">
    <property type="component" value="Unassembled WGS sequence"/>
</dbReference>
<dbReference type="AlphaFoldDB" id="A0AAJ1WP71"/>
<reference evidence="5 6" key="1">
    <citation type="submission" date="2023-07" db="EMBL/GenBank/DDBJ databases">
        <title>Genomic Encyclopedia of Type Strains, Phase IV (KMG-IV): sequencing the most valuable type-strain genomes for metagenomic binning, comparative biology and taxonomic classification.</title>
        <authorList>
            <person name="Goeker M."/>
        </authorList>
    </citation>
    <scope>NUCLEOTIDE SEQUENCE [LARGE SCALE GENOMIC DNA]</scope>
    <source>
        <strain evidence="5 6">DSM 46876</strain>
    </source>
</reference>
<evidence type="ECO:0000313" key="5">
    <source>
        <dbReference type="EMBL" id="MDQ0416247.1"/>
    </source>
</evidence>
<dbReference type="EMBL" id="JAUSUV010000002">
    <property type="protein sequence ID" value="MDQ0416247.1"/>
    <property type="molecule type" value="Genomic_DNA"/>
</dbReference>
<dbReference type="InterPro" id="IPR019808">
    <property type="entry name" value="Histidine_triad_CS"/>
</dbReference>
<dbReference type="InterPro" id="IPR036265">
    <property type="entry name" value="HIT-like_sf"/>
</dbReference>